<dbReference type="PANTHER" id="PTHR28156:SF1">
    <property type="entry name" value="FAS1 DOMAIN-CONTAINING PROTEIN YDR262W"/>
    <property type="match status" value="1"/>
</dbReference>
<dbReference type="Gene3D" id="2.30.180.10">
    <property type="entry name" value="FAS1 domain"/>
    <property type="match status" value="1"/>
</dbReference>
<dbReference type="InterPro" id="IPR040200">
    <property type="entry name" value="Mug57-like"/>
</dbReference>
<feature type="domain" description="FAS1" evidence="3">
    <location>
        <begin position="26"/>
        <end position="174"/>
    </location>
</feature>
<keyword evidence="5" id="KW-1185">Reference proteome</keyword>
<dbReference type="Pfam" id="PF02469">
    <property type="entry name" value="Fasciclin"/>
    <property type="match status" value="1"/>
</dbReference>
<dbReference type="InterPro" id="IPR000782">
    <property type="entry name" value="FAS1_domain"/>
</dbReference>
<dbReference type="PROSITE" id="PS50213">
    <property type="entry name" value="FAS1"/>
    <property type="match status" value="1"/>
</dbReference>
<dbReference type="Proteomes" id="UP000248349">
    <property type="component" value="Unassembled WGS sequence"/>
</dbReference>
<sequence length="177" mass="19397">MGSNPATNAVLPPEEENNSPPRNDDGVSLADVLPKTRGVNIFASLTRQFESVDARLGDAAHNVTVLAPRNGAIQDLPRKPWENPDDIARFGEAQAYEGKDGQDRASRNLERFVKAHVVATSPWREGEEAETLLGDKLTWSRAGDKIRIQPGDVEVDSIAEKVSNGEVWVLNGVINYR</sequence>
<accession>A0A318Z4F1</accession>
<name>A0A318Z4F1_9EURO</name>
<dbReference type="AlphaFoldDB" id="A0A318Z4F1"/>
<dbReference type="InterPro" id="IPR036378">
    <property type="entry name" value="FAS1_dom_sf"/>
</dbReference>
<organism evidence="4 5">
    <name type="scientific">Aspergillus saccharolyticus JOP 1030-1</name>
    <dbReference type="NCBI Taxonomy" id="1450539"/>
    <lineage>
        <taxon>Eukaryota</taxon>
        <taxon>Fungi</taxon>
        <taxon>Dikarya</taxon>
        <taxon>Ascomycota</taxon>
        <taxon>Pezizomycotina</taxon>
        <taxon>Eurotiomycetes</taxon>
        <taxon>Eurotiomycetidae</taxon>
        <taxon>Eurotiales</taxon>
        <taxon>Aspergillaceae</taxon>
        <taxon>Aspergillus</taxon>
        <taxon>Aspergillus subgen. Circumdati</taxon>
    </lineage>
</organism>
<evidence type="ECO:0000313" key="5">
    <source>
        <dbReference type="Proteomes" id="UP000248349"/>
    </source>
</evidence>
<gene>
    <name evidence="4" type="ORF">BP01DRAFT_306324</name>
</gene>
<proteinExistence type="predicted"/>
<dbReference type="SUPFAM" id="SSF82153">
    <property type="entry name" value="FAS1 domain"/>
    <property type="match status" value="1"/>
</dbReference>
<keyword evidence="1" id="KW-0732">Signal</keyword>
<reference evidence="4 5" key="1">
    <citation type="submission" date="2016-12" db="EMBL/GenBank/DDBJ databases">
        <title>The genomes of Aspergillus section Nigri reveals drivers in fungal speciation.</title>
        <authorList>
            <consortium name="DOE Joint Genome Institute"/>
            <person name="Vesth T.C."/>
            <person name="Nybo J."/>
            <person name="Theobald S."/>
            <person name="Brandl J."/>
            <person name="Frisvad J.C."/>
            <person name="Nielsen K.F."/>
            <person name="Lyhne E.K."/>
            <person name="Kogle M.E."/>
            <person name="Kuo A."/>
            <person name="Riley R."/>
            <person name="Clum A."/>
            <person name="Nolan M."/>
            <person name="Lipzen A."/>
            <person name="Salamov A."/>
            <person name="Henrissat B."/>
            <person name="Wiebenga A."/>
            <person name="De Vries R.P."/>
            <person name="Grigoriev I.V."/>
            <person name="Mortensen U.H."/>
            <person name="Andersen M.R."/>
            <person name="Baker S.E."/>
        </authorList>
    </citation>
    <scope>NUCLEOTIDE SEQUENCE [LARGE SCALE GENOMIC DNA]</scope>
    <source>
        <strain evidence="4 5">JOP 1030-1</strain>
    </source>
</reference>
<evidence type="ECO:0000256" key="1">
    <source>
        <dbReference type="ARBA" id="ARBA00022729"/>
    </source>
</evidence>
<dbReference type="RefSeq" id="XP_025427189.1">
    <property type="nucleotide sequence ID" value="XM_025572231.1"/>
</dbReference>
<dbReference type="STRING" id="1450539.A0A318Z4F1"/>
<protein>
    <submittedName>
        <fullName evidence="4">FAS1 domain-containing protein</fullName>
    </submittedName>
</protein>
<dbReference type="EMBL" id="KZ821267">
    <property type="protein sequence ID" value="PYH41207.1"/>
    <property type="molecule type" value="Genomic_DNA"/>
</dbReference>
<evidence type="ECO:0000313" key="4">
    <source>
        <dbReference type="EMBL" id="PYH41207.1"/>
    </source>
</evidence>
<feature type="region of interest" description="Disordered" evidence="2">
    <location>
        <begin position="1"/>
        <end position="29"/>
    </location>
</feature>
<evidence type="ECO:0000259" key="3">
    <source>
        <dbReference type="PROSITE" id="PS50213"/>
    </source>
</evidence>
<dbReference type="GeneID" id="37073459"/>
<evidence type="ECO:0000256" key="2">
    <source>
        <dbReference type="SAM" id="MobiDB-lite"/>
    </source>
</evidence>
<dbReference type="PANTHER" id="PTHR28156">
    <property type="entry name" value="FAS1 DOMAIN-CONTAINING PROTEIN YDR262W"/>
    <property type="match status" value="1"/>
</dbReference>
<dbReference type="OrthoDB" id="5551751at2759"/>